<organism evidence="1 2">
    <name type="scientific">Quercus suber</name>
    <name type="common">Cork oak</name>
    <dbReference type="NCBI Taxonomy" id="58331"/>
    <lineage>
        <taxon>Eukaryota</taxon>
        <taxon>Viridiplantae</taxon>
        <taxon>Streptophyta</taxon>
        <taxon>Embryophyta</taxon>
        <taxon>Tracheophyta</taxon>
        <taxon>Spermatophyta</taxon>
        <taxon>Magnoliopsida</taxon>
        <taxon>eudicotyledons</taxon>
        <taxon>Gunneridae</taxon>
        <taxon>Pentapetalae</taxon>
        <taxon>rosids</taxon>
        <taxon>fabids</taxon>
        <taxon>Fagales</taxon>
        <taxon>Fagaceae</taxon>
        <taxon>Quercus</taxon>
    </lineage>
</organism>
<evidence type="ECO:0000313" key="2">
    <source>
        <dbReference type="Proteomes" id="UP000237347"/>
    </source>
</evidence>
<evidence type="ECO:0000313" key="1">
    <source>
        <dbReference type="EMBL" id="KAK7844718.1"/>
    </source>
</evidence>
<name>A0AAW0L165_QUESU</name>
<protein>
    <submittedName>
        <fullName evidence="1">Uncharacterized protein</fullName>
    </submittedName>
</protein>
<dbReference type="AlphaFoldDB" id="A0AAW0L165"/>
<dbReference type="Proteomes" id="UP000237347">
    <property type="component" value="Unassembled WGS sequence"/>
</dbReference>
<sequence>MNKFQFLKEFLEAFIQSKEEDCWRLEQLFFNGHPVDDSSFPYIRKSHNDASKFATATLNPCSS</sequence>
<gene>
    <name evidence="1" type="ORF">CFP56_010598</name>
</gene>
<accession>A0AAW0L165</accession>
<reference evidence="1 2" key="1">
    <citation type="journal article" date="2018" name="Sci. Data">
        <title>The draft genome sequence of cork oak.</title>
        <authorList>
            <person name="Ramos A.M."/>
            <person name="Usie A."/>
            <person name="Barbosa P."/>
            <person name="Barros P.M."/>
            <person name="Capote T."/>
            <person name="Chaves I."/>
            <person name="Simoes F."/>
            <person name="Abreu I."/>
            <person name="Carrasquinho I."/>
            <person name="Faro C."/>
            <person name="Guimaraes J.B."/>
            <person name="Mendonca D."/>
            <person name="Nobrega F."/>
            <person name="Rodrigues L."/>
            <person name="Saibo N.J.M."/>
            <person name="Varela M.C."/>
            <person name="Egas C."/>
            <person name="Matos J."/>
            <person name="Miguel C.M."/>
            <person name="Oliveira M.M."/>
            <person name="Ricardo C.P."/>
            <person name="Goncalves S."/>
        </authorList>
    </citation>
    <scope>NUCLEOTIDE SEQUENCE [LARGE SCALE GENOMIC DNA]</scope>
    <source>
        <strain evidence="2">cv. HL8</strain>
    </source>
</reference>
<dbReference type="EMBL" id="PKMF04000181">
    <property type="protein sequence ID" value="KAK7844718.1"/>
    <property type="molecule type" value="Genomic_DNA"/>
</dbReference>
<comment type="caution">
    <text evidence="1">The sequence shown here is derived from an EMBL/GenBank/DDBJ whole genome shotgun (WGS) entry which is preliminary data.</text>
</comment>
<keyword evidence="2" id="KW-1185">Reference proteome</keyword>
<proteinExistence type="predicted"/>